<evidence type="ECO:0000256" key="16">
    <source>
        <dbReference type="ARBA" id="ARBA00023268"/>
    </source>
</evidence>
<proteinExistence type="inferred from homology"/>
<dbReference type="Pfam" id="PF06831">
    <property type="entry name" value="H2TH"/>
    <property type="match status" value="1"/>
</dbReference>
<dbReference type="InterPro" id="IPR012319">
    <property type="entry name" value="FPG_cat"/>
</dbReference>
<comment type="cofactor">
    <cofactor evidence="2">
        <name>Zn(2+)</name>
        <dbReference type="ChEBI" id="CHEBI:29105"/>
    </cofactor>
</comment>
<evidence type="ECO:0000256" key="12">
    <source>
        <dbReference type="ARBA" id="ARBA00022833"/>
    </source>
</evidence>
<dbReference type="GO" id="GO:0008534">
    <property type="term" value="F:oxidized purine nucleobase lesion DNA N-glycosylase activity"/>
    <property type="evidence" value="ECO:0007669"/>
    <property type="project" value="UniProtKB-EC"/>
</dbReference>
<keyword evidence="11 23" id="KW-0378">Hydrolase</keyword>
<protein>
    <recommendedName>
        <fullName evidence="7">Formamidopyrimidine-DNA glycosylase</fullName>
        <ecNumber evidence="5">3.2.2.23</ecNumber>
        <ecNumber evidence="6">4.2.99.18</ecNumber>
    </recommendedName>
    <alternativeName>
        <fullName evidence="18">DNA-(apurinic or apyrimidinic site) lyase MutM</fullName>
    </alternativeName>
</protein>
<feature type="domain" description="FPG-type" evidence="21">
    <location>
        <begin position="272"/>
        <end position="306"/>
    </location>
</feature>
<keyword evidence="9" id="KW-0227">DNA damage</keyword>
<comment type="caution">
    <text evidence="23">The sequence shown here is derived from an EMBL/GenBank/DDBJ whole genome shotgun (WGS) entry which is preliminary data.</text>
</comment>
<evidence type="ECO:0000256" key="3">
    <source>
        <dbReference type="ARBA" id="ARBA00009409"/>
    </source>
</evidence>
<dbReference type="Proteomes" id="UP001368500">
    <property type="component" value="Unassembled WGS sequence"/>
</dbReference>
<evidence type="ECO:0000256" key="18">
    <source>
        <dbReference type="ARBA" id="ARBA00030638"/>
    </source>
</evidence>
<evidence type="ECO:0000256" key="13">
    <source>
        <dbReference type="ARBA" id="ARBA00023125"/>
    </source>
</evidence>
<evidence type="ECO:0000256" key="6">
    <source>
        <dbReference type="ARBA" id="ARBA00012720"/>
    </source>
</evidence>
<organism evidence="23 24">
    <name type="scientific">Pseudaquabacterium rugosum</name>
    <dbReference type="NCBI Taxonomy" id="2984194"/>
    <lineage>
        <taxon>Bacteria</taxon>
        <taxon>Pseudomonadati</taxon>
        <taxon>Pseudomonadota</taxon>
        <taxon>Betaproteobacteria</taxon>
        <taxon>Burkholderiales</taxon>
        <taxon>Sphaerotilaceae</taxon>
        <taxon>Pseudaquabacterium</taxon>
    </lineage>
</organism>
<dbReference type="InterPro" id="IPR015886">
    <property type="entry name" value="H2TH_FPG"/>
</dbReference>
<dbReference type="SUPFAM" id="SSF57716">
    <property type="entry name" value="Glucocorticoid receptor-like (DNA-binding domain)"/>
    <property type="match status" value="1"/>
</dbReference>
<dbReference type="SUPFAM" id="SSF81624">
    <property type="entry name" value="N-terminal domain of MutM-like DNA repair proteins"/>
    <property type="match status" value="1"/>
</dbReference>
<evidence type="ECO:0000256" key="2">
    <source>
        <dbReference type="ARBA" id="ARBA00001947"/>
    </source>
</evidence>
<keyword evidence="10 20" id="KW-0863">Zinc-finger</keyword>
<keyword evidence="16" id="KW-0511">Multifunctional enzyme</keyword>
<comment type="catalytic activity">
    <reaction evidence="1">
        <text>Hydrolysis of DNA containing ring-opened 7-methylguanine residues, releasing 2,6-diamino-4-hydroxy-5-(N-methyl)formamidopyrimidine.</text>
        <dbReference type="EC" id="3.2.2.23"/>
    </reaction>
</comment>
<evidence type="ECO:0000256" key="4">
    <source>
        <dbReference type="ARBA" id="ARBA00011245"/>
    </source>
</evidence>
<evidence type="ECO:0000313" key="24">
    <source>
        <dbReference type="Proteomes" id="UP001368500"/>
    </source>
</evidence>
<evidence type="ECO:0000256" key="14">
    <source>
        <dbReference type="ARBA" id="ARBA00023204"/>
    </source>
</evidence>
<keyword evidence="12" id="KW-0862">Zinc</keyword>
<evidence type="ECO:0000259" key="22">
    <source>
        <dbReference type="PROSITE" id="PS51068"/>
    </source>
</evidence>
<dbReference type="EC" id="4.2.99.18" evidence="6"/>
<comment type="subunit">
    <text evidence="4">Monomer.</text>
</comment>
<keyword evidence="15 23" id="KW-0456">Lyase</keyword>
<keyword evidence="24" id="KW-1185">Reference proteome</keyword>
<dbReference type="InterPro" id="IPR020629">
    <property type="entry name" value="FPG_Glyclase"/>
</dbReference>
<comment type="catalytic activity">
    <reaction evidence="19">
        <text>2'-deoxyribonucleotide-(2'-deoxyribose 5'-phosphate)-2'-deoxyribonucleotide-DNA = a 3'-end 2'-deoxyribonucleotide-(2,3-dehydro-2,3-deoxyribose 5'-phosphate)-DNA + a 5'-end 5'-phospho-2'-deoxyribonucleoside-DNA + H(+)</text>
        <dbReference type="Rhea" id="RHEA:66592"/>
        <dbReference type="Rhea" id="RHEA-COMP:13180"/>
        <dbReference type="Rhea" id="RHEA-COMP:16897"/>
        <dbReference type="Rhea" id="RHEA-COMP:17067"/>
        <dbReference type="ChEBI" id="CHEBI:15378"/>
        <dbReference type="ChEBI" id="CHEBI:136412"/>
        <dbReference type="ChEBI" id="CHEBI:157695"/>
        <dbReference type="ChEBI" id="CHEBI:167181"/>
        <dbReference type="EC" id="4.2.99.18"/>
    </reaction>
</comment>
<evidence type="ECO:0000256" key="1">
    <source>
        <dbReference type="ARBA" id="ARBA00001668"/>
    </source>
</evidence>
<dbReference type="SMART" id="SM01232">
    <property type="entry name" value="H2TH"/>
    <property type="match status" value="1"/>
</dbReference>
<evidence type="ECO:0000313" key="23">
    <source>
        <dbReference type="EMBL" id="MEK8025621.1"/>
    </source>
</evidence>
<keyword evidence="8" id="KW-0479">Metal-binding</keyword>
<feature type="domain" description="Formamidopyrimidine-DNA glycosylase catalytic" evidence="22">
    <location>
        <begin position="2"/>
        <end position="146"/>
    </location>
</feature>
<dbReference type="Pfam" id="PF06827">
    <property type="entry name" value="zf-FPG_IleRS"/>
    <property type="match status" value="1"/>
</dbReference>
<dbReference type="RefSeq" id="WP_341373404.1">
    <property type="nucleotide sequence ID" value="NZ_JBBUTF010000005.1"/>
</dbReference>
<evidence type="ECO:0000259" key="21">
    <source>
        <dbReference type="PROSITE" id="PS51066"/>
    </source>
</evidence>
<evidence type="ECO:0000256" key="8">
    <source>
        <dbReference type="ARBA" id="ARBA00022723"/>
    </source>
</evidence>
<evidence type="ECO:0000256" key="10">
    <source>
        <dbReference type="ARBA" id="ARBA00022771"/>
    </source>
</evidence>
<dbReference type="EMBL" id="JBBUTF010000005">
    <property type="protein sequence ID" value="MEK8025621.1"/>
    <property type="molecule type" value="Genomic_DNA"/>
</dbReference>
<dbReference type="InterPro" id="IPR035937">
    <property type="entry name" value="FPG_N"/>
</dbReference>
<dbReference type="PROSITE" id="PS01242">
    <property type="entry name" value="ZF_FPG_1"/>
    <property type="match status" value="1"/>
</dbReference>
<dbReference type="SUPFAM" id="SSF46946">
    <property type="entry name" value="S13-like H2TH domain"/>
    <property type="match status" value="1"/>
</dbReference>
<evidence type="ECO:0000256" key="20">
    <source>
        <dbReference type="PROSITE-ProRule" id="PRU00391"/>
    </source>
</evidence>
<evidence type="ECO:0000256" key="11">
    <source>
        <dbReference type="ARBA" id="ARBA00022801"/>
    </source>
</evidence>
<dbReference type="PANTHER" id="PTHR22993:SF9">
    <property type="entry name" value="FORMAMIDOPYRIMIDINE-DNA GLYCOSYLASE"/>
    <property type="match status" value="1"/>
</dbReference>
<dbReference type="NCBIfam" id="NF002211">
    <property type="entry name" value="PRK01103.1"/>
    <property type="match status" value="1"/>
</dbReference>
<evidence type="ECO:0000256" key="7">
    <source>
        <dbReference type="ARBA" id="ARBA00016240"/>
    </source>
</evidence>
<evidence type="ECO:0000256" key="19">
    <source>
        <dbReference type="ARBA" id="ARBA00044632"/>
    </source>
</evidence>
<dbReference type="PANTHER" id="PTHR22993">
    <property type="entry name" value="FORMAMIDOPYRIMIDINE-DNA GLYCOSYLASE"/>
    <property type="match status" value="1"/>
</dbReference>
<name>A0ABU9B7M0_9BURK</name>
<keyword evidence="13" id="KW-0238">DNA-binding</keyword>
<dbReference type="GO" id="GO:0140078">
    <property type="term" value="F:class I DNA-(apurinic or apyrimidinic site) endonuclease activity"/>
    <property type="evidence" value="ECO:0007669"/>
    <property type="project" value="UniProtKB-EC"/>
</dbReference>
<dbReference type="InterPro" id="IPR015887">
    <property type="entry name" value="DNA_glyclase_Znf_dom_DNA_BS"/>
</dbReference>
<dbReference type="NCBIfam" id="TIGR00577">
    <property type="entry name" value="fpg"/>
    <property type="match status" value="1"/>
</dbReference>
<accession>A0ABU9B7M0</accession>
<dbReference type="Gene3D" id="1.10.8.50">
    <property type="match status" value="1"/>
</dbReference>
<comment type="similarity">
    <text evidence="3">Belongs to the FPG family.</text>
</comment>
<dbReference type="SMART" id="SM00898">
    <property type="entry name" value="Fapy_DNA_glyco"/>
    <property type="match status" value="1"/>
</dbReference>
<keyword evidence="14" id="KW-0234">DNA repair</keyword>
<dbReference type="InterPro" id="IPR010979">
    <property type="entry name" value="Ribosomal_uS13-like_H2TH"/>
</dbReference>
<dbReference type="InterPro" id="IPR000214">
    <property type="entry name" value="Znf_DNA_glyclase/AP_lyase"/>
</dbReference>
<keyword evidence="17 23" id="KW-0326">Glycosidase</keyword>
<gene>
    <name evidence="23" type="primary">mutM</name>
    <name evidence="23" type="ORF">AACH11_06575</name>
</gene>
<reference evidence="23 24" key="1">
    <citation type="submission" date="2024-04" db="EMBL/GenBank/DDBJ databases">
        <title>Novel species of the genus Ideonella isolated from streams.</title>
        <authorList>
            <person name="Lu H."/>
        </authorList>
    </citation>
    <scope>NUCLEOTIDE SEQUENCE [LARGE SCALE GENOMIC DNA]</scope>
    <source>
        <strain evidence="23 24">BYS139W</strain>
    </source>
</reference>
<dbReference type="InterPro" id="IPR010663">
    <property type="entry name" value="Znf_FPG/IleRS"/>
</dbReference>
<dbReference type="PROSITE" id="PS51066">
    <property type="entry name" value="ZF_FPG_2"/>
    <property type="match status" value="1"/>
</dbReference>
<dbReference type="Gene3D" id="3.20.190.10">
    <property type="entry name" value="MutM-like, N-terminal"/>
    <property type="match status" value="1"/>
</dbReference>
<evidence type="ECO:0000256" key="17">
    <source>
        <dbReference type="ARBA" id="ARBA00023295"/>
    </source>
</evidence>
<sequence length="307" mass="33102">MPELPEVEVTRLSLADRLLGARLVWVRLGKPLRWPLGIAPQTLHGARLGAMQRRGKYLWLPLLPADGPHVTVPEEPAPNLAPGLHGGPGLLLHLGMSGALQFDATLRWPWSAAGAAPDLPPLPPHVHLQLGTDQGLLGLHDPRRFGAAVWSAAPDQAPAATLLARLGDEPFDPSLTPERFHARLQRRRCAIKLALLAGDIVVGAGNIYVSEALHRAGIDPRARADRISRPRAAALLAALRETLGQAIALGGSTLRDFRDVHGMAGAFQQQALVYAREGEACRRCGATVRRIVQGQRSTFFCAGCQRR</sequence>
<evidence type="ECO:0000256" key="9">
    <source>
        <dbReference type="ARBA" id="ARBA00022763"/>
    </source>
</evidence>
<dbReference type="PROSITE" id="PS51068">
    <property type="entry name" value="FPG_CAT"/>
    <property type="match status" value="1"/>
</dbReference>
<dbReference type="EC" id="3.2.2.23" evidence="5"/>
<evidence type="ECO:0000256" key="5">
    <source>
        <dbReference type="ARBA" id="ARBA00012024"/>
    </source>
</evidence>
<dbReference type="Pfam" id="PF01149">
    <property type="entry name" value="Fapy_DNA_glyco"/>
    <property type="match status" value="1"/>
</dbReference>
<evidence type="ECO:0000256" key="15">
    <source>
        <dbReference type="ARBA" id="ARBA00023239"/>
    </source>
</evidence>